<dbReference type="Proteomes" id="UP001237642">
    <property type="component" value="Unassembled WGS sequence"/>
</dbReference>
<comment type="caution">
    <text evidence="1">The sequence shown here is derived from an EMBL/GenBank/DDBJ whole genome shotgun (WGS) entry which is preliminary data.</text>
</comment>
<protein>
    <submittedName>
        <fullName evidence="1">Uncharacterized protein</fullName>
    </submittedName>
</protein>
<sequence length="121" mass="13471">MLRSSTRLNVNYIKEVALSWLKTRLVEVENERGSAFFGSIKVVVKAAEESVISSSLPKPSTHSLCYVLLLKDQSHIHLQATCTTGFAGVISWKLMFELELGSNCFLVVFPIDNISIDVEHS</sequence>
<evidence type="ECO:0000313" key="2">
    <source>
        <dbReference type="Proteomes" id="UP001237642"/>
    </source>
</evidence>
<gene>
    <name evidence="1" type="ORF">POM88_035651</name>
</gene>
<dbReference type="EMBL" id="JAUIZM010000008">
    <property type="protein sequence ID" value="KAK1369559.1"/>
    <property type="molecule type" value="Genomic_DNA"/>
</dbReference>
<dbReference type="AlphaFoldDB" id="A0AAD8MEA3"/>
<organism evidence="1 2">
    <name type="scientific">Heracleum sosnowskyi</name>
    <dbReference type="NCBI Taxonomy" id="360622"/>
    <lineage>
        <taxon>Eukaryota</taxon>
        <taxon>Viridiplantae</taxon>
        <taxon>Streptophyta</taxon>
        <taxon>Embryophyta</taxon>
        <taxon>Tracheophyta</taxon>
        <taxon>Spermatophyta</taxon>
        <taxon>Magnoliopsida</taxon>
        <taxon>eudicotyledons</taxon>
        <taxon>Gunneridae</taxon>
        <taxon>Pentapetalae</taxon>
        <taxon>asterids</taxon>
        <taxon>campanulids</taxon>
        <taxon>Apiales</taxon>
        <taxon>Apiaceae</taxon>
        <taxon>Apioideae</taxon>
        <taxon>apioid superclade</taxon>
        <taxon>Tordylieae</taxon>
        <taxon>Tordyliinae</taxon>
        <taxon>Heracleum</taxon>
    </lineage>
</organism>
<keyword evidence="2" id="KW-1185">Reference proteome</keyword>
<reference evidence="1" key="1">
    <citation type="submission" date="2023-02" db="EMBL/GenBank/DDBJ databases">
        <title>Genome of toxic invasive species Heracleum sosnowskyi carries increased number of genes despite the absence of recent whole-genome duplications.</title>
        <authorList>
            <person name="Schelkunov M."/>
            <person name="Shtratnikova V."/>
            <person name="Makarenko M."/>
            <person name="Klepikova A."/>
            <person name="Omelchenko D."/>
            <person name="Novikova G."/>
            <person name="Obukhova E."/>
            <person name="Bogdanov V."/>
            <person name="Penin A."/>
            <person name="Logacheva M."/>
        </authorList>
    </citation>
    <scope>NUCLEOTIDE SEQUENCE</scope>
    <source>
        <strain evidence="1">Hsosn_3</strain>
        <tissue evidence="1">Leaf</tissue>
    </source>
</reference>
<proteinExistence type="predicted"/>
<accession>A0AAD8MEA3</accession>
<reference evidence="1" key="2">
    <citation type="submission" date="2023-05" db="EMBL/GenBank/DDBJ databases">
        <authorList>
            <person name="Schelkunov M.I."/>
        </authorList>
    </citation>
    <scope>NUCLEOTIDE SEQUENCE</scope>
    <source>
        <strain evidence="1">Hsosn_3</strain>
        <tissue evidence="1">Leaf</tissue>
    </source>
</reference>
<evidence type="ECO:0000313" key="1">
    <source>
        <dbReference type="EMBL" id="KAK1369559.1"/>
    </source>
</evidence>
<name>A0AAD8MEA3_9APIA</name>